<dbReference type="PANTHER" id="PTHR43080:SF2">
    <property type="entry name" value="CBS DOMAIN-CONTAINING PROTEIN"/>
    <property type="match status" value="1"/>
</dbReference>
<dbReference type="Proteomes" id="UP000552097">
    <property type="component" value="Unassembled WGS sequence"/>
</dbReference>
<proteinExistence type="predicted"/>
<evidence type="ECO:0000256" key="1">
    <source>
        <dbReference type="ARBA" id="ARBA00023122"/>
    </source>
</evidence>
<dbReference type="SUPFAM" id="SSF54631">
    <property type="entry name" value="CBS-domain pair"/>
    <property type="match status" value="1"/>
</dbReference>
<organism evidence="4 5">
    <name type="scientific">Saccharothrix ecbatanensis</name>
    <dbReference type="NCBI Taxonomy" id="1105145"/>
    <lineage>
        <taxon>Bacteria</taxon>
        <taxon>Bacillati</taxon>
        <taxon>Actinomycetota</taxon>
        <taxon>Actinomycetes</taxon>
        <taxon>Pseudonocardiales</taxon>
        <taxon>Pseudonocardiaceae</taxon>
        <taxon>Saccharothrix</taxon>
    </lineage>
</organism>
<dbReference type="InterPro" id="IPR000644">
    <property type="entry name" value="CBS_dom"/>
</dbReference>
<keyword evidence="5" id="KW-1185">Reference proteome</keyword>
<dbReference type="CDD" id="cd04622">
    <property type="entry name" value="CBS_pair_HRP1_like"/>
    <property type="match status" value="1"/>
</dbReference>
<dbReference type="RefSeq" id="WP_184922204.1">
    <property type="nucleotide sequence ID" value="NZ_JACHMO010000001.1"/>
</dbReference>
<sequence>MTTAREIMNAGVQCVKEDQNLLDAARMMRDLGVGSLPICGKDDKLHGIITDRDIVLRCVAEGRDPASMKAGEMSGHLHWVNADDDMSHVLRTMEDNQIRRLPVLENHRLVGMVSEADIARHLDESQIAEFVERVYAGA</sequence>
<dbReference type="InterPro" id="IPR046342">
    <property type="entry name" value="CBS_dom_sf"/>
</dbReference>
<feature type="domain" description="CBS" evidence="3">
    <location>
        <begin position="73"/>
        <end position="129"/>
    </location>
</feature>
<dbReference type="Pfam" id="PF00571">
    <property type="entry name" value="CBS"/>
    <property type="match status" value="2"/>
</dbReference>
<dbReference type="PROSITE" id="PS51371">
    <property type="entry name" value="CBS"/>
    <property type="match status" value="2"/>
</dbReference>
<dbReference type="InterPro" id="IPR051257">
    <property type="entry name" value="Diverse_CBS-Domain"/>
</dbReference>
<evidence type="ECO:0000259" key="3">
    <source>
        <dbReference type="PROSITE" id="PS51371"/>
    </source>
</evidence>
<evidence type="ECO:0000313" key="5">
    <source>
        <dbReference type="Proteomes" id="UP000552097"/>
    </source>
</evidence>
<reference evidence="4 5" key="1">
    <citation type="submission" date="2020-08" db="EMBL/GenBank/DDBJ databases">
        <title>Sequencing the genomes of 1000 actinobacteria strains.</title>
        <authorList>
            <person name="Klenk H.-P."/>
        </authorList>
    </citation>
    <scope>NUCLEOTIDE SEQUENCE [LARGE SCALE GENOMIC DNA]</scope>
    <source>
        <strain evidence="4 5">DSM 45486</strain>
    </source>
</reference>
<evidence type="ECO:0000313" key="4">
    <source>
        <dbReference type="EMBL" id="MBB5804380.1"/>
    </source>
</evidence>
<dbReference type="Gene3D" id="3.10.580.10">
    <property type="entry name" value="CBS-domain"/>
    <property type="match status" value="1"/>
</dbReference>
<dbReference type="AlphaFoldDB" id="A0A7W9HLK0"/>
<dbReference type="SMART" id="SM00116">
    <property type="entry name" value="CBS"/>
    <property type="match status" value="2"/>
</dbReference>
<keyword evidence="1 2" id="KW-0129">CBS domain</keyword>
<dbReference type="PANTHER" id="PTHR43080">
    <property type="entry name" value="CBS DOMAIN-CONTAINING PROTEIN CBSX3, MITOCHONDRIAL"/>
    <property type="match status" value="1"/>
</dbReference>
<accession>A0A7W9HLK0</accession>
<feature type="domain" description="CBS" evidence="3">
    <location>
        <begin position="8"/>
        <end position="65"/>
    </location>
</feature>
<name>A0A7W9HLK0_9PSEU</name>
<protein>
    <submittedName>
        <fullName evidence="4">CBS domain-containing protein</fullName>
    </submittedName>
</protein>
<evidence type="ECO:0000256" key="2">
    <source>
        <dbReference type="PROSITE-ProRule" id="PRU00703"/>
    </source>
</evidence>
<comment type="caution">
    <text evidence="4">The sequence shown here is derived from an EMBL/GenBank/DDBJ whole genome shotgun (WGS) entry which is preliminary data.</text>
</comment>
<gene>
    <name evidence="4" type="ORF">F4560_004148</name>
</gene>
<dbReference type="EMBL" id="JACHMO010000001">
    <property type="protein sequence ID" value="MBB5804380.1"/>
    <property type="molecule type" value="Genomic_DNA"/>
</dbReference>